<keyword evidence="3" id="KW-0862">Zinc</keyword>
<evidence type="ECO:0000256" key="4">
    <source>
        <dbReference type="PROSITE-ProRule" id="PRU00175"/>
    </source>
</evidence>
<dbReference type="InterPro" id="IPR013083">
    <property type="entry name" value="Znf_RING/FYVE/PHD"/>
</dbReference>
<evidence type="ECO:0000256" key="3">
    <source>
        <dbReference type="ARBA" id="ARBA00022833"/>
    </source>
</evidence>
<evidence type="ECO:0000256" key="5">
    <source>
        <dbReference type="SAM" id="Coils"/>
    </source>
</evidence>
<keyword evidence="5" id="KW-0175">Coiled coil</keyword>
<dbReference type="Gene3D" id="3.30.40.10">
    <property type="entry name" value="Zinc/RING finger domain, C3HC4 (zinc finger)"/>
    <property type="match status" value="1"/>
</dbReference>
<dbReference type="PROSITE" id="PS50089">
    <property type="entry name" value="ZF_RING_2"/>
    <property type="match status" value="1"/>
</dbReference>
<feature type="region of interest" description="Disordered" evidence="6">
    <location>
        <begin position="29"/>
        <end position="64"/>
    </location>
</feature>
<evidence type="ECO:0000313" key="9">
    <source>
        <dbReference type="Proteomes" id="UP000023152"/>
    </source>
</evidence>
<dbReference type="PROSITE" id="PS00518">
    <property type="entry name" value="ZF_RING_1"/>
    <property type="match status" value="1"/>
</dbReference>
<evidence type="ECO:0000256" key="2">
    <source>
        <dbReference type="ARBA" id="ARBA00022771"/>
    </source>
</evidence>
<dbReference type="SUPFAM" id="SSF57850">
    <property type="entry name" value="RING/U-box"/>
    <property type="match status" value="1"/>
</dbReference>
<feature type="compositionally biased region" description="Basic residues" evidence="6">
    <location>
        <begin position="51"/>
        <end position="64"/>
    </location>
</feature>
<dbReference type="InterPro" id="IPR050784">
    <property type="entry name" value="IAP"/>
</dbReference>
<dbReference type="Pfam" id="PF13920">
    <property type="entry name" value="zf-C3HC4_3"/>
    <property type="match status" value="1"/>
</dbReference>
<evidence type="ECO:0000256" key="1">
    <source>
        <dbReference type="ARBA" id="ARBA00022723"/>
    </source>
</evidence>
<accession>X6NLL6</accession>
<dbReference type="InterPro" id="IPR017907">
    <property type="entry name" value="Znf_RING_CS"/>
</dbReference>
<dbReference type="AlphaFoldDB" id="X6NLL6"/>
<reference evidence="8 9" key="1">
    <citation type="journal article" date="2013" name="Curr. Biol.">
        <title>The Genome of the Foraminiferan Reticulomyxa filosa.</title>
        <authorList>
            <person name="Glockner G."/>
            <person name="Hulsmann N."/>
            <person name="Schleicher M."/>
            <person name="Noegel A.A."/>
            <person name="Eichinger L."/>
            <person name="Gallinger C."/>
            <person name="Pawlowski J."/>
            <person name="Sierra R."/>
            <person name="Euteneuer U."/>
            <person name="Pillet L."/>
            <person name="Moustafa A."/>
            <person name="Platzer M."/>
            <person name="Groth M."/>
            <person name="Szafranski K."/>
            <person name="Schliwa M."/>
        </authorList>
    </citation>
    <scope>NUCLEOTIDE SEQUENCE [LARGE SCALE GENOMIC DNA]</scope>
</reference>
<feature type="coiled-coil region" evidence="5">
    <location>
        <begin position="174"/>
        <end position="201"/>
    </location>
</feature>
<evidence type="ECO:0000313" key="8">
    <source>
        <dbReference type="EMBL" id="ETO26277.1"/>
    </source>
</evidence>
<proteinExistence type="predicted"/>
<organism evidence="8 9">
    <name type="scientific">Reticulomyxa filosa</name>
    <dbReference type="NCBI Taxonomy" id="46433"/>
    <lineage>
        <taxon>Eukaryota</taxon>
        <taxon>Sar</taxon>
        <taxon>Rhizaria</taxon>
        <taxon>Retaria</taxon>
        <taxon>Foraminifera</taxon>
        <taxon>Monothalamids</taxon>
        <taxon>Reticulomyxidae</taxon>
        <taxon>Reticulomyxa</taxon>
    </lineage>
</organism>
<protein>
    <submittedName>
        <fullName evidence="8">Apoptosis inhibitor IAP</fullName>
    </submittedName>
</protein>
<keyword evidence="1" id="KW-0479">Metal-binding</keyword>
<sequence>MLHIAKTGEKGSEKWGLSWLQQKKKELKRLRDENEKVQENKKNKIEETISQKKHASKTASRKPCKMLPKKTHSELVDYLEKFETHSAMKPWIAAIRNNSDIDGCKYASFSQKNSDPSQHEAELQSLLQSLNSEDLVPLTAVLMQNYLHCVVLSEITPVPSKIKSLSNLANAPDNDEESEIERRLQEKIRQLEKEIETMEDFLCVICQDEPKTLMFEPCKHFVCEKCAQDITTCPMCRAEIKKKIKTNR</sequence>
<evidence type="ECO:0000259" key="7">
    <source>
        <dbReference type="PROSITE" id="PS50089"/>
    </source>
</evidence>
<gene>
    <name evidence="8" type="ORF">RFI_10860</name>
</gene>
<name>X6NLL6_RETFI</name>
<dbReference type="OrthoDB" id="2021159at2759"/>
<evidence type="ECO:0000256" key="6">
    <source>
        <dbReference type="SAM" id="MobiDB-lite"/>
    </source>
</evidence>
<dbReference type="EMBL" id="ASPP01007978">
    <property type="protein sequence ID" value="ETO26277.1"/>
    <property type="molecule type" value="Genomic_DNA"/>
</dbReference>
<feature type="domain" description="RING-type" evidence="7">
    <location>
        <begin position="203"/>
        <end position="237"/>
    </location>
</feature>
<dbReference type="Proteomes" id="UP000023152">
    <property type="component" value="Unassembled WGS sequence"/>
</dbReference>
<keyword evidence="9" id="KW-1185">Reference proteome</keyword>
<keyword evidence="2 4" id="KW-0863">Zinc-finger</keyword>
<dbReference type="SMART" id="SM00184">
    <property type="entry name" value="RING"/>
    <property type="match status" value="1"/>
</dbReference>
<dbReference type="InterPro" id="IPR001841">
    <property type="entry name" value="Znf_RING"/>
</dbReference>
<dbReference type="PANTHER" id="PTHR10044">
    <property type="entry name" value="INHIBITOR OF APOPTOSIS"/>
    <property type="match status" value="1"/>
</dbReference>
<comment type="caution">
    <text evidence="8">The sequence shown here is derived from an EMBL/GenBank/DDBJ whole genome shotgun (WGS) entry which is preliminary data.</text>
</comment>
<feature type="compositionally biased region" description="Basic and acidic residues" evidence="6">
    <location>
        <begin position="29"/>
        <end position="50"/>
    </location>
</feature>
<dbReference type="GO" id="GO:0008270">
    <property type="term" value="F:zinc ion binding"/>
    <property type="evidence" value="ECO:0007669"/>
    <property type="project" value="UniProtKB-KW"/>
</dbReference>